<dbReference type="RefSeq" id="WP_021320073.1">
    <property type="nucleotide sequence ID" value="NZ_AUWY01000136.1"/>
</dbReference>
<proteinExistence type="predicted"/>
<comment type="caution">
    <text evidence="4">The sequence shown here is derived from an EMBL/GenBank/DDBJ whole genome shotgun (WGS) entry which is preliminary data.</text>
</comment>
<dbReference type="Pfam" id="PF04773">
    <property type="entry name" value="FecR"/>
    <property type="match status" value="1"/>
</dbReference>
<dbReference type="InterPro" id="IPR006860">
    <property type="entry name" value="FecR"/>
</dbReference>
<dbReference type="GO" id="GO:0016989">
    <property type="term" value="F:sigma factor antagonist activity"/>
    <property type="evidence" value="ECO:0007669"/>
    <property type="project" value="TreeGrafter"/>
</dbReference>
<dbReference type="eggNOG" id="COG3712">
    <property type="taxonomic scope" value="Bacteria"/>
</dbReference>
<sequence>MAPPGSSNSIDDQAAHWAVEAAYGELSPESHAELEAWLAEDSRHRGAFARVRAALHVMEEAVVDAHEATGPSPSSNGDNDNDAAHGANADVPGPLQRGFFRWGARGFAAGAALAASVAAAVMVGVPVPLPFGRAVQDGAGEQVVTLKDGSVATLRHGAKLEVTLSGNFRRITLLNGEARFKVAKDKSRPFVVRSGDVYAQATGTVYSVSRVGLTGGTVKVTEGSVLVWSRDEREQAVLLHAGDAVTLDLGPVQLPAPGTKGVPSLPPPELAQISFDNVPIKSAVARFNRVNSTKIIIADPAIGDTRIVGLFGASDIEQFAQAAAVLSGGKVEHGNGIIVIKKK</sequence>
<name>T0ILJ7_9SPHN</name>
<dbReference type="Proteomes" id="UP000015523">
    <property type="component" value="Unassembled WGS sequence"/>
</dbReference>
<keyword evidence="5" id="KW-1185">Reference proteome</keyword>
<protein>
    <recommendedName>
        <fullName evidence="6">FecR protein domain-containing protein</fullName>
    </recommendedName>
</protein>
<dbReference type="InterPro" id="IPR032623">
    <property type="entry name" value="FecR_N"/>
</dbReference>
<dbReference type="PATRIC" id="fig|1346791.3.peg.4467"/>
<dbReference type="EMBL" id="AUWY01000136">
    <property type="protein sequence ID" value="EQB29675.1"/>
    <property type="molecule type" value="Genomic_DNA"/>
</dbReference>
<accession>T0ILJ7</accession>
<reference evidence="4 5" key="1">
    <citation type="journal article" date="2013" name="Genome Announc.">
        <title>Draft Genome Sequence of Sphingobium ummariense Strain RL-3, a Hexachlorocyclohexane-Degrading Bacterium.</title>
        <authorList>
            <person name="Kohli P."/>
            <person name="Dua A."/>
            <person name="Sangwan N."/>
            <person name="Oldach P."/>
            <person name="Khurana J.P."/>
            <person name="Lal R."/>
        </authorList>
    </citation>
    <scope>NUCLEOTIDE SEQUENCE [LARGE SCALE GENOMIC DNA]</scope>
    <source>
        <strain evidence="4 5">RL-3</strain>
    </source>
</reference>
<dbReference type="AlphaFoldDB" id="T0ILJ7"/>
<gene>
    <name evidence="4" type="ORF">M529_23135</name>
</gene>
<evidence type="ECO:0000313" key="4">
    <source>
        <dbReference type="EMBL" id="EQB29675.1"/>
    </source>
</evidence>
<dbReference type="PANTHER" id="PTHR30273">
    <property type="entry name" value="PERIPLASMIC SIGNAL SENSOR AND SIGMA FACTOR ACTIVATOR FECR-RELATED"/>
    <property type="match status" value="1"/>
</dbReference>
<evidence type="ECO:0008006" key="6">
    <source>
        <dbReference type="Google" id="ProtNLM"/>
    </source>
</evidence>
<dbReference type="STRING" id="1346791.M529_23135"/>
<dbReference type="PIRSF" id="PIRSF018266">
    <property type="entry name" value="FecR"/>
    <property type="match status" value="1"/>
</dbReference>
<dbReference type="InterPro" id="IPR012373">
    <property type="entry name" value="Ferrdict_sens_TM"/>
</dbReference>
<evidence type="ECO:0000256" key="1">
    <source>
        <dbReference type="SAM" id="MobiDB-lite"/>
    </source>
</evidence>
<feature type="domain" description="FecR N-terminal" evidence="3">
    <location>
        <begin position="12"/>
        <end position="53"/>
    </location>
</feature>
<evidence type="ECO:0000259" key="3">
    <source>
        <dbReference type="Pfam" id="PF16220"/>
    </source>
</evidence>
<dbReference type="Gene3D" id="2.60.120.1440">
    <property type="match status" value="1"/>
</dbReference>
<feature type="domain" description="FecR protein" evidence="2">
    <location>
        <begin position="141"/>
        <end position="225"/>
    </location>
</feature>
<dbReference type="PANTHER" id="PTHR30273:SF2">
    <property type="entry name" value="PROTEIN FECR"/>
    <property type="match status" value="1"/>
</dbReference>
<feature type="region of interest" description="Disordered" evidence="1">
    <location>
        <begin position="65"/>
        <end position="90"/>
    </location>
</feature>
<dbReference type="OrthoDB" id="9798846at2"/>
<organism evidence="4 5">
    <name type="scientific">Sphingobium ummariense RL-3</name>
    <dbReference type="NCBI Taxonomy" id="1346791"/>
    <lineage>
        <taxon>Bacteria</taxon>
        <taxon>Pseudomonadati</taxon>
        <taxon>Pseudomonadota</taxon>
        <taxon>Alphaproteobacteria</taxon>
        <taxon>Sphingomonadales</taxon>
        <taxon>Sphingomonadaceae</taxon>
        <taxon>Sphingobium</taxon>
    </lineage>
</organism>
<dbReference type="Pfam" id="PF16220">
    <property type="entry name" value="DUF4880"/>
    <property type="match status" value="1"/>
</dbReference>
<evidence type="ECO:0000259" key="2">
    <source>
        <dbReference type="Pfam" id="PF04773"/>
    </source>
</evidence>
<evidence type="ECO:0000313" key="5">
    <source>
        <dbReference type="Proteomes" id="UP000015523"/>
    </source>
</evidence>